<dbReference type="AlphaFoldDB" id="A0A3D9CTT5"/>
<dbReference type="Proteomes" id="UP000256326">
    <property type="component" value="Unassembled WGS sequence"/>
</dbReference>
<dbReference type="Gene3D" id="3.90.550.10">
    <property type="entry name" value="Spore Coat Polysaccharide Biosynthesis Protein SpsA, Chain A"/>
    <property type="match status" value="1"/>
</dbReference>
<dbReference type="CDD" id="cd00761">
    <property type="entry name" value="Glyco_tranf_GTA_type"/>
    <property type="match status" value="1"/>
</dbReference>
<feature type="domain" description="Glycosyltransferase 2-like" evidence="1">
    <location>
        <begin position="19"/>
        <end position="174"/>
    </location>
</feature>
<dbReference type="InterPro" id="IPR001173">
    <property type="entry name" value="Glyco_trans_2-like"/>
</dbReference>
<organism evidence="2 3">
    <name type="scientific">Epilithonimonas hispanica</name>
    <dbReference type="NCBI Taxonomy" id="358687"/>
    <lineage>
        <taxon>Bacteria</taxon>
        <taxon>Pseudomonadati</taxon>
        <taxon>Bacteroidota</taxon>
        <taxon>Flavobacteriia</taxon>
        <taxon>Flavobacteriales</taxon>
        <taxon>Weeksellaceae</taxon>
        <taxon>Chryseobacterium group</taxon>
        <taxon>Epilithonimonas</taxon>
    </lineage>
</organism>
<evidence type="ECO:0000259" key="1">
    <source>
        <dbReference type="Pfam" id="PF00535"/>
    </source>
</evidence>
<dbReference type="Pfam" id="PF00535">
    <property type="entry name" value="Glycos_transf_2"/>
    <property type="match status" value="1"/>
</dbReference>
<comment type="caution">
    <text evidence="2">The sequence shown here is derived from an EMBL/GenBank/DDBJ whole genome shotgun (WGS) entry which is preliminary data.</text>
</comment>
<accession>A0A3D9CTT5</accession>
<dbReference type="InterPro" id="IPR050834">
    <property type="entry name" value="Glycosyltransf_2"/>
</dbReference>
<dbReference type="InterPro" id="IPR029044">
    <property type="entry name" value="Nucleotide-diphossugar_trans"/>
</dbReference>
<sequence>MPRTIECSIIRNFKKIVFSIVIPYYKKRKYIERCIDSVLEQTFSDYEIILIDDGSQDDIEELINGKYAGKVTLITQNNQGVSVARNTGIANAKYDYIAFLDADDYWSPFYLEKNKNVLYREKDVAIVGAKYSIDVDLVEKYDVALKYTQLKKYFKKAICETIFFTSATIVRKSFFHDNEGFNTELSLGEDLDVWFRVIAVGGNVFFIKNTLVYYSNDDLLSITKSSVPFTKSLNSKLQEIYYPLFSKFNNVAFEEFVAKQIYSTLSIRYFTEDTHDVSKKMIRTNKKKYFFAELYFAIPYSIGSRYSAKTFWRKYTRKYFKFIFTYIYI</sequence>
<gene>
    <name evidence="2" type="ORF">DRF58_12595</name>
</gene>
<dbReference type="PANTHER" id="PTHR43685">
    <property type="entry name" value="GLYCOSYLTRANSFERASE"/>
    <property type="match status" value="1"/>
</dbReference>
<reference evidence="2 3" key="1">
    <citation type="journal article" date="2006" name="Int. J. Syst. Evol. Microbiol.">
        <title>Chryseobacterium hispanicum sp. nov., isolated from the drinking water distribution system of Sevilla, Spain.</title>
        <authorList>
            <person name="Gallego V."/>
            <person name="Garcia M.T."/>
            <person name="Ventosa A."/>
        </authorList>
    </citation>
    <scope>NUCLEOTIDE SEQUENCE [LARGE SCALE GENOMIC DNA]</scope>
    <source>
        <strain evidence="2 3">KCTC 22104</strain>
    </source>
</reference>
<proteinExistence type="predicted"/>
<dbReference type="PANTHER" id="PTHR43685:SF11">
    <property type="entry name" value="GLYCOSYLTRANSFERASE TAGX-RELATED"/>
    <property type="match status" value="1"/>
</dbReference>
<evidence type="ECO:0000313" key="3">
    <source>
        <dbReference type="Proteomes" id="UP000256326"/>
    </source>
</evidence>
<dbReference type="EMBL" id="QNUG01000028">
    <property type="protein sequence ID" value="REC69180.1"/>
    <property type="molecule type" value="Genomic_DNA"/>
</dbReference>
<dbReference type="SUPFAM" id="SSF53448">
    <property type="entry name" value="Nucleotide-diphospho-sugar transferases"/>
    <property type="match status" value="1"/>
</dbReference>
<name>A0A3D9CTT5_9FLAO</name>
<protein>
    <recommendedName>
        <fullName evidence="1">Glycosyltransferase 2-like domain-containing protein</fullName>
    </recommendedName>
</protein>
<evidence type="ECO:0000313" key="2">
    <source>
        <dbReference type="EMBL" id="REC69180.1"/>
    </source>
</evidence>
<keyword evidence="3" id="KW-1185">Reference proteome</keyword>